<dbReference type="InterPro" id="IPR019796">
    <property type="entry name" value="G6P_DH_AS"/>
</dbReference>
<dbReference type="SUPFAM" id="SSF55347">
    <property type="entry name" value="Glyceraldehyde-3-phosphate dehydrogenase-like, C-terminal domain"/>
    <property type="match status" value="1"/>
</dbReference>
<evidence type="ECO:0000256" key="4">
    <source>
        <dbReference type="ARBA" id="ARBA00022857"/>
    </source>
</evidence>
<evidence type="ECO:0000256" key="3">
    <source>
        <dbReference type="ARBA" id="ARBA00022526"/>
    </source>
</evidence>
<protein>
    <recommendedName>
        <fullName evidence="8">Glucose-6-phosphate 1-dehydrogenase</fullName>
        <ecNumber evidence="8">1.1.1.49</ecNumber>
    </recommendedName>
</protein>
<dbReference type="InterPro" id="IPR022675">
    <property type="entry name" value="G6P_DH_C"/>
</dbReference>
<keyword evidence="5 8" id="KW-0560">Oxidoreductase</keyword>
<evidence type="ECO:0000256" key="8">
    <source>
        <dbReference type="RuleBase" id="RU362120"/>
    </source>
</evidence>
<reference evidence="12 13" key="1">
    <citation type="journal article" date="2023" name="IScience">
        <title>Expanded male sex-determining region conserved during the evolution of homothallism in the green alga Volvox.</title>
        <authorList>
            <person name="Yamamoto K."/>
            <person name="Matsuzaki R."/>
            <person name="Mahakham W."/>
            <person name="Heman W."/>
            <person name="Sekimoto H."/>
            <person name="Kawachi M."/>
            <person name="Minakuchi Y."/>
            <person name="Toyoda A."/>
            <person name="Nozaki H."/>
        </authorList>
    </citation>
    <scope>NUCLEOTIDE SEQUENCE [LARGE SCALE GENOMIC DNA]</scope>
    <source>
        <strain evidence="12 13">NIES-4468</strain>
    </source>
</reference>
<dbReference type="EC" id="1.1.1.49" evidence="8"/>
<evidence type="ECO:0000256" key="7">
    <source>
        <dbReference type="ARBA" id="ARBA00048749"/>
    </source>
</evidence>
<comment type="caution">
    <text evidence="12">The sequence shown here is derived from an EMBL/GenBank/DDBJ whole genome shotgun (WGS) entry which is preliminary data.</text>
</comment>
<evidence type="ECO:0000259" key="11">
    <source>
        <dbReference type="Pfam" id="PF02781"/>
    </source>
</evidence>
<evidence type="ECO:0000256" key="5">
    <source>
        <dbReference type="ARBA" id="ARBA00023002"/>
    </source>
</evidence>
<name>A0ABQ5S3U0_9CHLO</name>
<feature type="domain" description="Glucose-6-phosphate dehydrogenase NAD-binding" evidence="10">
    <location>
        <begin position="103"/>
        <end position="194"/>
    </location>
</feature>
<evidence type="ECO:0000256" key="6">
    <source>
        <dbReference type="ARBA" id="ARBA00023277"/>
    </source>
</evidence>
<evidence type="ECO:0000313" key="13">
    <source>
        <dbReference type="Proteomes" id="UP001165090"/>
    </source>
</evidence>
<dbReference type="InterPro" id="IPR022674">
    <property type="entry name" value="G6P_DH_NAD-bd"/>
</dbReference>
<comment type="pathway">
    <text evidence="1 8">Carbohydrate degradation; pentose phosphate pathway; D-ribulose 5-phosphate from D-glucose 6-phosphate (oxidative stage): step 1/3.</text>
</comment>
<dbReference type="SUPFAM" id="SSF51735">
    <property type="entry name" value="NAD(P)-binding Rossmann-fold domains"/>
    <property type="match status" value="1"/>
</dbReference>
<feature type="region of interest" description="Disordered" evidence="9">
    <location>
        <begin position="619"/>
        <end position="657"/>
    </location>
</feature>
<evidence type="ECO:0000256" key="2">
    <source>
        <dbReference type="ARBA" id="ARBA00009975"/>
    </source>
</evidence>
<feature type="compositionally biased region" description="Low complexity" evidence="9">
    <location>
        <begin position="619"/>
        <end position="638"/>
    </location>
</feature>
<dbReference type="InterPro" id="IPR036291">
    <property type="entry name" value="NAD(P)-bd_dom_sf"/>
</dbReference>
<dbReference type="Pfam" id="PF02781">
    <property type="entry name" value="G6PD_C"/>
    <property type="match status" value="1"/>
</dbReference>
<keyword evidence="4 8" id="KW-0521">NADP</keyword>
<comment type="catalytic activity">
    <reaction evidence="7 8">
        <text>D-glucose 6-phosphate + NADP(+) = 6-phospho-D-glucono-1,5-lactone + NADPH + H(+)</text>
        <dbReference type="Rhea" id="RHEA:15841"/>
        <dbReference type="ChEBI" id="CHEBI:15378"/>
        <dbReference type="ChEBI" id="CHEBI:57783"/>
        <dbReference type="ChEBI" id="CHEBI:57955"/>
        <dbReference type="ChEBI" id="CHEBI:58349"/>
        <dbReference type="ChEBI" id="CHEBI:61548"/>
        <dbReference type="EC" id="1.1.1.49"/>
    </reaction>
</comment>
<dbReference type="Proteomes" id="UP001165090">
    <property type="component" value="Unassembled WGS sequence"/>
</dbReference>
<dbReference type="PANTHER" id="PTHR23429">
    <property type="entry name" value="GLUCOSE-6-PHOSPHATE 1-DEHYDROGENASE G6PD"/>
    <property type="match status" value="1"/>
</dbReference>
<comment type="similarity">
    <text evidence="2 8">Belongs to the glucose-6-phosphate dehydrogenase family.</text>
</comment>
<dbReference type="HAMAP" id="MF_00966">
    <property type="entry name" value="G6PD"/>
    <property type="match status" value="1"/>
</dbReference>
<feature type="region of interest" description="Disordered" evidence="9">
    <location>
        <begin position="1"/>
        <end position="43"/>
    </location>
</feature>
<evidence type="ECO:0000313" key="12">
    <source>
        <dbReference type="EMBL" id="GLI63936.1"/>
    </source>
</evidence>
<dbReference type="PANTHER" id="PTHR23429:SF0">
    <property type="entry name" value="GLUCOSE-6-PHOSPHATE 1-DEHYDROGENASE"/>
    <property type="match status" value="1"/>
</dbReference>
<dbReference type="Gene3D" id="3.40.50.720">
    <property type="entry name" value="NAD(P)-binding Rossmann-like Domain"/>
    <property type="match status" value="1"/>
</dbReference>
<evidence type="ECO:0000256" key="1">
    <source>
        <dbReference type="ARBA" id="ARBA00004937"/>
    </source>
</evidence>
<organism evidence="12 13">
    <name type="scientific">Volvox africanus</name>
    <dbReference type="NCBI Taxonomy" id="51714"/>
    <lineage>
        <taxon>Eukaryota</taxon>
        <taxon>Viridiplantae</taxon>
        <taxon>Chlorophyta</taxon>
        <taxon>core chlorophytes</taxon>
        <taxon>Chlorophyceae</taxon>
        <taxon>CS clade</taxon>
        <taxon>Chlamydomonadales</taxon>
        <taxon>Volvocaceae</taxon>
        <taxon>Volvox</taxon>
    </lineage>
</organism>
<dbReference type="EMBL" id="BSDZ01000017">
    <property type="protein sequence ID" value="GLI63936.1"/>
    <property type="molecule type" value="Genomic_DNA"/>
</dbReference>
<sequence length="657" mass="72622">MGCGTSLTKPEVETRAEAFPGRDSVALGDTSTPKRMSRLASREFETAAKEAAREASTSVGPNNSTADIPVQKLVLERVCSSVRDEWHADAVDDLGKQLRLSIVVFGASGDLAKKKTYPALYELFKKGFLPRRVQIVGYARSKMCSQELRDRLRNYLEKDCECAEQFLNCCSYMPGEYDASEDYERLGASLQSWEATMCMGARGGGSGGVAPLPSGPRLGRLFYLALPPSVYPQVCENIKIHCSVLYRSSGSGSFGRATVAEVPGRVRLPPATEGSFVRLILEKPFGHDLQSSEVLAQQIGSFWPEEQLYRIDHYLGKELVQNLLMLRFANPIFGAFFNRHYISNIQITFKEPFGTEGRGGYFDQYGIIRDVIQNHLVQVLALLTMEAPVSLHPDDIRDEKVKVLRCIAPVGVADSVLGQYVADKGQPGYLDDPTVPPGSRTPTFAAVRLLVRNERWDGVPIVIKAGKALNERLAAVRIQLRTPAASIFGSLEHMRNELVIRFQPGEAIYAKMVVKKPGLEMDYEMSELDLSYPERYKGIVIPDAYERLILDCIRGDQQHFVRRDELRAAWAIFTPLLHAVDAGAVQIHPYPYGSRGPAAVDPFITESGYARTDYTWQQHHTTSPHTTTTINNNNNSTNCPGAGGNAGNGKLPQAGKL</sequence>
<dbReference type="NCBIfam" id="TIGR00871">
    <property type="entry name" value="zwf"/>
    <property type="match status" value="1"/>
</dbReference>
<keyword evidence="3 8" id="KW-0313">Glucose metabolism</keyword>
<dbReference type="Gene3D" id="3.30.360.10">
    <property type="entry name" value="Dihydrodipicolinate Reductase, domain 2"/>
    <property type="match status" value="1"/>
</dbReference>
<proteinExistence type="inferred from homology"/>
<evidence type="ECO:0000259" key="10">
    <source>
        <dbReference type="Pfam" id="PF00479"/>
    </source>
</evidence>
<dbReference type="PROSITE" id="PS00069">
    <property type="entry name" value="G6P_DEHYDROGENASE"/>
    <property type="match status" value="1"/>
</dbReference>
<dbReference type="Pfam" id="PF00479">
    <property type="entry name" value="G6PD_N"/>
    <property type="match status" value="2"/>
</dbReference>
<keyword evidence="6 8" id="KW-0119">Carbohydrate metabolism</keyword>
<gene>
    <name evidence="12" type="ORF">VaNZ11_007077</name>
</gene>
<dbReference type="PRINTS" id="PR00079">
    <property type="entry name" value="G6PDHDRGNASE"/>
</dbReference>
<dbReference type="InterPro" id="IPR001282">
    <property type="entry name" value="G6P_DH"/>
</dbReference>
<evidence type="ECO:0000256" key="9">
    <source>
        <dbReference type="SAM" id="MobiDB-lite"/>
    </source>
</evidence>
<feature type="domain" description="Glucose-6-phosphate dehydrogenase NAD-binding" evidence="10">
    <location>
        <begin position="220"/>
        <end position="322"/>
    </location>
</feature>
<accession>A0ABQ5S3U0</accession>
<comment type="function">
    <text evidence="8">Catalyzes the rate-limiting step of the oxidative pentose-phosphate pathway, which represents a route for the dissimilation of carbohydrates besides glycolysis.</text>
</comment>
<keyword evidence="13" id="KW-1185">Reference proteome</keyword>
<feature type="domain" description="Glucose-6-phosphate dehydrogenase C-terminal" evidence="11">
    <location>
        <begin position="324"/>
        <end position="609"/>
    </location>
</feature>